<comment type="similarity">
    <text evidence="7">Belongs to the glycosyltransferase 87 family.</text>
</comment>
<dbReference type="STRING" id="314265.R2601_04783"/>
<evidence type="ECO:0000256" key="5">
    <source>
        <dbReference type="ARBA" id="ARBA00022989"/>
    </source>
</evidence>
<keyword evidence="5 8" id="KW-1133">Transmembrane helix</keyword>
<organism evidence="9 10">
    <name type="scientific">Salipiger bermudensis (strain DSM 26914 / JCM 13377 / KCTC 12554 / HTCC2601)</name>
    <name type="common">Pelagibaca bermudensis</name>
    <dbReference type="NCBI Taxonomy" id="314265"/>
    <lineage>
        <taxon>Bacteria</taxon>
        <taxon>Pseudomonadati</taxon>
        <taxon>Pseudomonadota</taxon>
        <taxon>Alphaproteobacteria</taxon>
        <taxon>Rhodobacterales</taxon>
        <taxon>Roseobacteraceae</taxon>
        <taxon>Salipiger</taxon>
    </lineage>
</organism>
<feature type="transmembrane region" description="Helical" evidence="8">
    <location>
        <begin position="207"/>
        <end position="228"/>
    </location>
</feature>
<feature type="transmembrane region" description="Helical" evidence="8">
    <location>
        <begin position="354"/>
        <end position="384"/>
    </location>
</feature>
<evidence type="ECO:0000256" key="8">
    <source>
        <dbReference type="SAM" id="Phobius"/>
    </source>
</evidence>
<protein>
    <recommendedName>
        <fullName evidence="11">DUF2029 domain-containing protein</fullName>
    </recommendedName>
</protein>
<keyword evidence="2" id="KW-1003">Cell membrane</keyword>
<reference evidence="9 10" key="1">
    <citation type="journal article" date="2010" name="J. Bacteriol.">
        <title>Genome sequences of Pelagibaca bermudensis HTCC2601T and Maritimibacter alkaliphilus HTCC2654T, the type strains of two marine Roseobacter genera.</title>
        <authorList>
            <person name="Thrash J.C."/>
            <person name="Cho J.C."/>
            <person name="Ferriera S."/>
            <person name="Johnson J."/>
            <person name="Vergin K.L."/>
            <person name="Giovannoni S.J."/>
        </authorList>
    </citation>
    <scope>NUCLEOTIDE SEQUENCE [LARGE SCALE GENOMIC DNA]</scope>
    <source>
        <strain evidence="10">DSM 26914 / JCM 13377 / KCTC 12554 / HTCC2601</strain>
    </source>
</reference>
<dbReference type="Proteomes" id="UP000006230">
    <property type="component" value="Unassembled WGS sequence"/>
</dbReference>
<dbReference type="eggNOG" id="ENOG502Z9HB">
    <property type="taxonomic scope" value="Bacteria"/>
</dbReference>
<dbReference type="InterPro" id="IPR018584">
    <property type="entry name" value="GT87"/>
</dbReference>
<feature type="transmembrane region" description="Helical" evidence="8">
    <location>
        <begin position="175"/>
        <end position="200"/>
    </location>
</feature>
<gene>
    <name evidence="9" type="ORF">R2601_04783</name>
</gene>
<keyword evidence="6 8" id="KW-0472">Membrane</keyword>
<feature type="transmembrane region" description="Helical" evidence="8">
    <location>
        <begin position="305"/>
        <end position="334"/>
    </location>
</feature>
<keyword evidence="4 8" id="KW-0812">Transmembrane</keyword>
<accession>Q0FSE7</accession>
<evidence type="ECO:0000256" key="3">
    <source>
        <dbReference type="ARBA" id="ARBA00022679"/>
    </source>
</evidence>
<keyword evidence="10" id="KW-1185">Reference proteome</keyword>
<feature type="transmembrane region" description="Helical" evidence="8">
    <location>
        <begin position="275"/>
        <end position="293"/>
    </location>
</feature>
<sequence>MSSGHPRSLAYFATLLLTLVATGALYLLYLSGLQAGGFDAAGLLLGRDFLNLHFAGTLLGQGEMTTLFDQQAYAEAMRAHLGRDYTIHNWSYPPHMFPVAQLAASLPYFVALGLWTLLGVALTCVGARLAGVPLAWLLPIVLSPAVTVNLLAGQNGTYTAGLLLLALTLAERRRWLGAGLCWALLTVKPHLGLLALPMVLLRRQWRIVAAGAVCLSVIVALTLALYGAEPWRLFLTETTAQQRVVVEEWRGLLLKLMPTAFIAGRLAGLETGAAYLQHGGVAVLTLLLLWRSWPGQGGTLRDWITWFSLGTFLLLPYSFYYDLVILQVMLVLWVGDPKGLFPTRSESVAQIAWYVAWFLPYLCYLAAFAWNLQPAPVLLLLMLFGRVTAQRRAEPA</sequence>
<keyword evidence="3" id="KW-0808">Transferase</keyword>
<evidence type="ECO:0008006" key="11">
    <source>
        <dbReference type="Google" id="ProtNLM"/>
    </source>
</evidence>
<comment type="subcellular location">
    <subcellularLocation>
        <location evidence="1">Cell membrane</location>
        <topology evidence="1">Multi-pass membrane protein</topology>
    </subcellularLocation>
</comment>
<dbReference type="GO" id="GO:0016758">
    <property type="term" value="F:hexosyltransferase activity"/>
    <property type="evidence" value="ECO:0007669"/>
    <property type="project" value="InterPro"/>
</dbReference>
<evidence type="ECO:0000256" key="6">
    <source>
        <dbReference type="ARBA" id="ARBA00023136"/>
    </source>
</evidence>
<dbReference type="AlphaFoldDB" id="Q0FSE7"/>
<evidence type="ECO:0000313" key="9">
    <source>
        <dbReference type="EMBL" id="EAU47054.1"/>
    </source>
</evidence>
<proteinExistence type="inferred from homology"/>
<evidence type="ECO:0000256" key="7">
    <source>
        <dbReference type="ARBA" id="ARBA00024033"/>
    </source>
</evidence>
<feature type="transmembrane region" description="Helical" evidence="8">
    <location>
        <begin position="9"/>
        <end position="29"/>
    </location>
</feature>
<feature type="transmembrane region" description="Helical" evidence="8">
    <location>
        <begin position="134"/>
        <end position="155"/>
    </location>
</feature>
<dbReference type="GO" id="GO:0005886">
    <property type="term" value="C:plasma membrane"/>
    <property type="evidence" value="ECO:0007669"/>
    <property type="project" value="UniProtKB-SubCell"/>
</dbReference>
<evidence type="ECO:0000256" key="2">
    <source>
        <dbReference type="ARBA" id="ARBA00022475"/>
    </source>
</evidence>
<evidence type="ECO:0000313" key="10">
    <source>
        <dbReference type="Proteomes" id="UP000006230"/>
    </source>
</evidence>
<comment type="caution">
    <text evidence="9">The sequence shown here is derived from an EMBL/GenBank/DDBJ whole genome shotgun (WGS) entry which is preliminary data.</text>
</comment>
<evidence type="ECO:0000256" key="4">
    <source>
        <dbReference type="ARBA" id="ARBA00022692"/>
    </source>
</evidence>
<evidence type="ECO:0000256" key="1">
    <source>
        <dbReference type="ARBA" id="ARBA00004651"/>
    </source>
</evidence>
<feature type="transmembrane region" description="Helical" evidence="8">
    <location>
        <begin position="106"/>
        <end position="127"/>
    </location>
</feature>
<dbReference type="EMBL" id="AATQ01000009">
    <property type="protein sequence ID" value="EAU47054.1"/>
    <property type="molecule type" value="Genomic_DNA"/>
</dbReference>
<dbReference type="HOGENOM" id="CLU_037296_1_1_5"/>
<name>Q0FSE7_SALBH</name>
<dbReference type="Pfam" id="PF09594">
    <property type="entry name" value="GT87"/>
    <property type="match status" value="1"/>
</dbReference>